<dbReference type="Proteomes" id="UP001165498">
    <property type="component" value="Unassembled WGS sequence"/>
</dbReference>
<dbReference type="InterPro" id="IPR015422">
    <property type="entry name" value="PyrdxlP-dep_Trfase_small"/>
</dbReference>
<accession>A0ABT1QVQ2</accession>
<evidence type="ECO:0000256" key="1">
    <source>
        <dbReference type="ARBA" id="ARBA00022898"/>
    </source>
</evidence>
<dbReference type="PANTHER" id="PTHR30244:SF34">
    <property type="entry name" value="DTDP-4-AMINO-4,6-DIDEOXYGALACTOSE TRANSAMINASE"/>
    <property type="match status" value="1"/>
</dbReference>
<keyword evidence="1 3" id="KW-0663">Pyridoxal phosphate</keyword>
<dbReference type="Gene3D" id="3.90.1150.10">
    <property type="entry name" value="Aspartate Aminotransferase, domain 1"/>
    <property type="match status" value="1"/>
</dbReference>
<dbReference type="GO" id="GO:0008483">
    <property type="term" value="F:transaminase activity"/>
    <property type="evidence" value="ECO:0007669"/>
    <property type="project" value="UniProtKB-KW"/>
</dbReference>
<proteinExistence type="inferred from homology"/>
<keyword evidence="5" id="KW-1185">Reference proteome</keyword>
<dbReference type="RefSeq" id="WP_255915555.1">
    <property type="nucleotide sequence ID" value="NZ_JANFQO010000016.1"/>
</dbReference>
<organism evidence="4 5">
    <name type="scientific">Tahibacter harae</name>
    <dbReference type="NCBI Taxonomy" id="2963937"/>
    <lineage>
        <taxon>Bacteria</taxon>
        <taxon>Pseudomonadati</taxon>
        <taxon>Pseudomonadota</taxon>
        <taxon>Gammaproteobacteria</taxon>
        <taxon>Lysobacterales</taxon>
        <taxon>Rhodanobacteraceae</taxon>
        <taxon>Tahibacter</taxon>
    </lineage>
</organism>
<dbReference type="SUPFAM" id="SSF53383">
    <property type="entry name" value="PLP-dependent transferases"/>
    <property type="match status" value="1"/>
</dbReference>
<evidence type="ECO:0000313" key="5">
    <source>
        <dbReference type="Proteomes" id="UP001165498"/>
    </source>
</evidence>
<name>A0ABT1QVQ2_9GAMM</name>
<dbReference type="Gene3D" id="3.40.640.10">
    <property type="entry name" value="Type I PLP-dependent aspartate aminotransferase-like (Major domain)"/>
    <property type="match status" value="1"/>
</dbReference>
<dbReference type="PANTHER" id="PTHR30244">
    <property type="entry name" value="TRANSAMINASE"/>
    <property type="match status" value="1"/>
</dbReference>
<gene>
    <name evidence="4" type="ORF">NM961_16725</name>
</gene>
<reference evidence="4" key="1">
    <citation type="submission" date="2022-07" db="EMBL/GenBank/DDBJ databases">
        <title>Tahibacter sp., a new gammaproteobacterium isolated from the silt sample collected at pig farm.</title>
        <authorList>
            <person name="Chen H."/>
        </authorList>
    </citation>
    <scope>NUCLEOTIDE SEQUENCE</scope>
    <source>
        <strain evidence="4">P2K</strain>
    </source>
</reference>
<dbReference type="InterPro" id="IPR015421">
    <property type="entry name" value="PyrdxlP-dep_Trfase_major"/>
</dbReference>
<dbReference type="Pfam" id="PF01041">
    <property type="entry name" value="DegT_DnrJ_EryC1"/>
    <property type="match status" value="1"/>
</dbReference>
<keyword evidence="4" id="KW-0032">Aminotransferase</keyword>
<evidence type="ECO:0000256" key="2">
    <source>
        <dbReference type="ARBA" id="ARBA00037999"/>
    </source>
</evidence>
<evidence type="ECO:0000256" key="3">
    <source>
        <dbReference type="RuleBase" id="RU004508"/>
    </source>
</evidence>
<dbReference type="EMBL" id="JANFQO010000016">
    <property type="protein sequence ID" value="MCQ4166365.1"/>
    <property type="molecule type" value="Genomic_DNA"/>
</dbReference>
<keyword evidence="4" id="KW-0808">Transferase</keyword>
<protein>
    <submittedName>
        <fullName evidence="4">DegT/DnrJ/EryC1/StrS family aminotransferase</fullName>
    </submittedName>
</protein>
<comment type="similarity">
    <text evidence="2 3">Belongs to the DegT/DnrJ/EryC1 family.</text>
</comment>
<evidence type="ECO:0000313" key="4">
    <source>
        <dbReference type="EMBL" id="MCQ4166365.1"/>
    </source>
</evidence>
<dbReference type="InterPro" id="IPR000653">
    <property type="entry name" value="DegT/StrS_aminotransferase"/>
</dbReference>
<comment type="caution">
    <text evidence="4">The sequence shown here is derived from an EMBL/GenBank/DDBJ whole genome shotgun (WGS) entry which is preliminary data.</text>
</comment>
<dbReference type="InterPro" id="IPR015424">
    <property type="entry name" value="PyrdxlP-dep_Trfase"/>
</dbReference>
<dbReference type="CDD" id="cd00616">
    <property type="entry name" value="AHBA_syn"/>
    <property type="match status" value="1"/>
</dbReference>
<sequence length="435" mass="46943">MLQSSHRLTVAMMPNLSHLAINGGAKAVKQALPPMYPGGMRVGAEEEEAVIEVIRSKRLFRYYGPNPGKSKTDELETAFSARIGARHALAVSSGSAALVCALIALGAGPGDEVIVPAYTWIASASAVLAAGAVPILAEVDESLTLDPADVARKITRHTRVIMAVHMRGAPCNMDGLSALARQHGIKLLEDVAQAAGASYRGAHLGSIGHAGAFSFQYNKIITCGEGGMVTTNDFELFRRTAMYHDVIGGIRNGVPPAKILPGVNLRMSELQAAVALVQFRRLDSLLAEMRQHNHALKASMADVSRRKGITFRKQNDAEGDTDICLVFYLPQPATAQRVVAALAAEGLPATVLHRPGYGDYHVYCNWLPIVDKRTWSVNGGPWRWHEGPVEYPRDQCPRTLDLLSRAVHIDISPDLTRENIEEMAAALNKVLDALA</sequence>
<dbReference type="PIRSF" id="PIRSF000390">
    <property type="entry name" value="PLP_StrS"/>
    <property type="match status" value="1"/>
</dbReference>